<feature type="compositionally biased region" description="Basic and acidic residues" evidence="1">
    <location>
        <begin position="34"/>
        <end position="51"/>
    </location>
</feature>
<feature type="region of interest" description="Disordered" evidence="1">
    <location>
        <begin position="34"/>
        <end position="79"/>
    </location>
</feature>
<dbReference type="AlphaFoldDB" id="A0A0D3INV9"/>
<keyword evidence="3" id="KW-1185">Reference proteome</keyword>
<evidence type="ECO:0000256" key="1">
    <source>
        <dbReference type="SAM" id="MobiDB-lite"/>
    </source>
</evidence>
<proteinExistence type="predicted"/>
<sequence length="152" mass="15839">MTSLGVSLELGEAVVWVGLFLACFRDGREKQRRARELGREGGEGREGERRAGGASRRHCSASCSRRDETPLSKTRGRSALVREQQREVIALQKQLALLGCTPPAASAASAVAANSPASAPEGYNTSPPGAGEGGGEGASSHHRPSASTPFLV</sequence>
<name>A0A0D3INV9_EMIH1</name>
<evidence type="ECO:0000313" key="3">
    <source>
        <dbReference type="Proteomes" id="UP000013827"/>
    </source>
</evidence>
<evidence type="ECO:0000313" key="2">
    <source>
        <dbReference type="EnsemblProtists" id="EOD12944"/>
    </source>
</evidence>
<feature type="compositionally biased region" description="Low complexity" evidence="1">
    <location>
        <begin position="106"/>
        <end position="120"/>
    </location>
</feature>
<dbReference type="RefSeq" id="XP_005765373.1">
    <property type="nucleotide sequence ID" value="XM_005765316.1"/>
</dbReference>
<dbReference type="KEGG" id="ehx:EMIHUDRAFT_357198"/>
<dbReference type="Proteomes" id="UP000013827">
    <property type="component" value="Unassembled WGS sequence"/>
</dbReference>
<dbReference type="HOGENOM" id="CLU_1725738_0_0_1"/>
<protein>
    <submittedName>
        <fullName evidence="2">Uncharacterized protein</fullName>
    </submittedName>
</protein>
<dbReference type="EnsemblProtists" id="EOD12944">
    <property type="protein sequence ID" value="EOD12944"/>
    <property type="gene ID" value="EMIHUDRAFT_357198"/>
</dbReference>
<organism evidence="2 3">
    <name type="scientific">Emiliania huxleyi (strain CCMP1516)</name>
    <dbReference type="NCBI Taxonomy" id="280463"/>
    <lineage>
        <taxon>Eukaryota</taxon>
        <taxon>Haptista</taxon>
        <taxon>Haptophyta</taxon>
        <taxon>Prymnesiophyceae</taxon>
        <taxon>Isochrysidales</taxon>
        <taxon>Noelaerhabdaceae</taxon>
        <taxon>Emiliania</taxon>
    </lineage>
</organism>
<reference evidence="2" key="2">
    <citation type="submission" date="2024-10" db="UniProtKB">
        <authorList>
            <consortium name="EnsemblProtists"/>
        </authorList>
    </citation>
    <scope>IDENTIFICATION</scope>
</reference>
<feature type="region of interest" description="Disordered" evidence="1">
    <location>
        <begin position="106"/>
        <end position="152"/>
    </location>
</feature>
<dbReference type="GeneID" id="17259095"/>
<accession>A0A0D3INV9</accession>
<reference evidence="3" key="1">
    <citation type="journal article" date="2013" name="Nature">
        <title>Pan genome of the phytoplankton Emiliania underpins its global distribution.</title>
        <authorList>
            <person name="Read B.A."/>
            <person name="Kegel J."/>
            <person name="Klute M.J."/>
            <person name="Kuo A."/>
            <person name="Lefebvre S.C."/>
            <person name="Maumus F."/>
            <person name="Mayer C."/>
            <person name="Miller J."/>
            <person name="Monier A."/>
            <person name="Salamov A."/>
            <person name="Young J."/>
            <person name="Aguilar M."/>
            <person name="Claverie J.M."/>
            <person name="Frickenhaus S."/>
            <person name="Gonzalez K."/>
            <person name="Herman E.K."/>
            <person name="Lin Y.C."/>
            <person name="Napier J."/>
            <person name="Ogata H."/>
            <person name="Sarno A.F."/>
            <person name="Shmutz J."/>
            <person name="Schroeder D."/>
            <person name="de Vargas C."/>
            <person name="Verret F."/>
            <person name="von Dassow P."/>
            <person name="Valentin K."/>
            <person name="Van de Peer Y."/>
            <person name="Wheeler G."/>
            <person name="Dacks J.B."/>
            <person name="Delwiche C.F."/>
            <person name="Dyhrman S.T."/>
            <person name="Glockner G."/>
            <person name="John U."/>
            <person name="Richards T."/>
            <person name="Worden A.Z."/>
            <person name="Zhang X."/>
            <person name="Grigoriev I.V."/>
            <person name="Allen A.E."/>
            <person name="Bidle K."/>
            <person name="Borodovsky M."/>
            <person name="Bowler C."/>
            <person name="Brownlee C."/>
            <person name="Cock J.M."/>
            <person name="Elias M."/>
            <person name="Gladyshev V.N."/>
            <person name="Groth M."/>
            <person name="Guda C."/>
            <person name="Hadaegh A."/>
            <person name="Iglesias-Rodriguez M.D."/>
            <person name="Jenkins J."/>
            <person name="Jones B.M."/>
            <person name="Lawson T."/>
            <person name="Leese F."/>
            <person name="Lindquist E."/>
            <person name="Lobanov A."/>
            <person name="Lomsadze A."/>
            <person name="Malik S.B."/>
            <person name="Marsh M.E."/>
            <person name="Mackinder L."/>
            <person name="Mock T."/>
            <person name="Mueller-Roeber B."/>
            <person name="Pagarete A."/>
            <person name="Parker M."/>
            <person name="Probert I."/>
            <person name="Quesneville H."/>
            <person name="Raines C."/>
            <person name="Rensing S.A."/>
            <person name="Riano-Pachon D.M."/>
            <person name="Richier S."/>
            <person name="Rokitta S."/>
            <person name="Shiraiwa Y."/>
            <person name="Soanes D.M."/>
            <person name="van der Giezen M."/>
            <person name="Wahlund T.M."/>
            <person name="Williams B."/>
            <person name="Wilson W."/>
            <person name="Wolfe G."/>
            <person name="Wurch L.L."/>
        </authorList>
    </citation>
    <scope>NUCLEOTIDE SEQUENCE</scope>
</reference>
<dbReference type="PaxDb" id="2903-EOD12944"/>